<dbReference type="Pfam" id="PF03009">
    <property type="entry name" value="GDPD"/>
    <property type="match status" value="1"/>
</dbReference>
<sequence>MARDISPAWKPEVIGHRGLSARNPENTMQSFREALNAGADGIETDIQLTLDGELVVLHDPKLDRTTNGTGAIIDHNWHEHIDGLRTKKAPHLPIPRLNDVLELLMESEIMEKRVWVLLDIKITNGPKVLDTLHAIIAKFPETHDFSRQIVLGLWKPSFIEPAQRLFPKYRLSFIGVSLSAARTVFWGPCDSFNLNFSVLVNGDGQNFIKEAQAAGKKVYVWTVNDPEQARECFKWRVDAILGDDSGQLVAAIAQERVISPSARERVVWLTVSRRIYYFIQGFMWQFISFGV</sequence>
<dbReference type="SUPFAM" id="SSF51695">
    <property type="entry name" value="PLC-like phosphodiesterases"/>
    <property type="match status" value="1"/>
</dbReference>
<gene>
    <name evidence="2" type="ORF">BC938DRAFT_470643</name>
</gene>
<dbReference type="InterPro" id="IPR030395">
    <property type="entry name" value="GP_PDE_dom"/>
</dbReference>
<proteinExistence type="predicted"/>
<dbReference type="GO" id="GO:0006629">
    <property type="term" value="P:lipid metabolic process"/>
    <property type="evidence" value="ECO:0007669"/>
    <property type="project" value="InterPro"/>
</dbReference>
<dbReference type="Gene3D" id="3.20.20.190">
    <property type="entry name" value="Phosphatidylinositol (PI) phosphodiesterase"/>
    <property type="match status" value="1"/>
</dbReference>
<dbReference type="PANTHER" id="PTHR43805:SF1">
    <property type="entry name" value="GP-PDE DOMAIN-CONTAINING PROTEIN"/>
    <property type="match status" value="1"/>
</dbReference>
<accession>A0A433Q9U3</accession>
<feature type="domain" description="GP-PDE" evidence="1">
    <location>
        <begin position="11"/>
        <end position="252"/>
    </location>
</feature>
<evidence type="ECO:0000313" key="3">
    <source>
        <dbReference type="Proteomes" id="UP000274822"/>
    </source>
</evidence>
<dbReference type="Proteomes" id="UP000274822">
    <property type="component" value="Unassembled WGS sequence"/>
</dbReference>
<reference evidence="2 3" key="1">
    <citation type="journal article" date="2018" name="New Phytol.">
        <title>Phylogenomics of Endogonaceae and evolution of mycorrhizas within Mucoromycota.</title>
        <authorList>
            <person name="Chang Y."/>
            <person name="Desiro A."/>
            <person name="Na H."/>
            <person name="Sandor L."/>
            <person name="Lipzen A."/>
            <person name="Clum A."/>
            <person name="Barry K."/>
            <person name="Grigoriev I.V."/>
            <person name="Martin F.M."/>
            <person name="Stajich J.E."/>
            <person name="Smith M.E."/>
            <person name="Bonito G."/>
            <person name="Spatafora J.W."/>
        </authorList>
    </citation>
    <scope>NUCLEOTIDE SEQUENCE [LARGE SCALE GENOMIC DNA]</scope>
    <source>
        <strain evidence="2 3">AD002</strain>
    </source>
</reference>
<dbReference type="PROSITE" id="PS51704">
    <property type="entry name" value="GP_PDE"/>
    <property type="match status" value="1"/>
</dbReference>
<keyword evidence="3" id="KW-1185">Reference proteome</keyword>
<dbReference type="InterPro" id="IPR017946">
    <property type="entry name" value="PLC-like_Pdiesterase_TIM-brl"/>
</dbReference>
<dbReference type="GO" id="GO:0008081">
    <property type="term" value="F:phosphoric diester hydrolase activity"/>
    <property type="evidence" value="ECO:0007669"/>
    <property type="project" value="InterPro"/>
</dbReference>
<protein>
    <submittedName>
        <fullName evidence="2">PLC-like phosphodiesterase</fullName>
    </submittedName>
</protein>
<evidence type="ECO:0000313" key="2">
    <source>
        <dbReference type="EMBL" id="RUS26532.1"/>
    </source>
</evidence>
<dbReference type="EMBL" id="RBNJ01010259">
    <property type="protein sequence ID" value="RUS26532.1"/>
    <property type="molecule type" value="Genomic_DNA"/>
</dbReference>
<comment type="caution">
    <text evidence="2">The sequence shown here is derived from an EMBL/GenBank/DDBJ whole genome shotgun (WGS) entry which is preliminary data.</text>
</comment>
<dbReference type="PANTHER" id="PTHR43805">
    <property type="entry name" value="GLYCEROPHOSPHORYL DIESTER PHOSPHODIESTERASE"/>
    <property type="match status" value="1"/>
</dbReference>
<name>A0A433Q9U3_9FUNG</name>
<evidence type="ECO:0000259" key="1">
    <source>
        <dbReference type="PROSITE" id="PS51704"/>
    </source>
</evidence>
<dbReference type="AlphaFoldDB" id="A0A433Q9U3"/>
<organism evidence="2 3">
    <name type="scientific">Jimgerdemannia flammicorona</name>
    <dbReference type="NCBI Taxonomy" id="994334"/>
    <lineage>
        <taxon>Eukaryota</taxon>
        <taxon>Fungi</taxon>
        <taxon>Fungi incertae sedis</taxon>
        <taxon>Mucoromycota</taxon>
        <taxon>Mucoromycotina</taxon>
        <taxon>Endogonomycetes</taxon>
        <taxon>Endogonales</taxon>
        <taxon>Endogonaceae</taxon>
        <taxon>Jimgerdemannia</taxon>
    </lineage>
</organism>